<evidence type="ECO:0000313" key="1">
    <source>
        <dbReference type="EnsemblPlants" id="LPERR10G01990.1"/>
    </source>
</evidence>
<dbReference type="Proteomes" id="UP000032180">
    <property type="component" value="Chromosome 10"/>
</dbReference>
<evidence type="ECO:0000313" key="2">
    <source>
        <dbReference type="Proteomes" id="UP000032180"/>
    </source>
</evidence>
<accession>A0A0D9XHV0</accession>
<organism evidence="1 2">
    <name type="scientific">Leersia perrieri</name>
    <dbReference type="NCBI Taxonomy" id="77586"/>
    <lineage>
        <taxon>Eukaryota</taxon>
        <taxon>Viridiplantae</taxon>
        <taxon>Streptophyta</taxon>
        <taxon>Embryophyta</taxon>
        <taxon>Tracheophyta</taxon>
        <taxon>Spermatophyta</taxon>
        <taxon>Magnoliopsida</taxon>
        <taxon>Liliopsida</taxon>
        <taxon>Poales</taxon>
        <taxon>Poaceae</taxon>
        <taxon>BOP clade</taxon>
        <taxon>Oryzoideae</taxon>
        <taxon>Oryzeae</taxon>
        <taxon>Oryzinae</taxon>
        <taxon>Leersia</taxon>
    </lineage>
</organism>
<proteinExistence type="predicted"/>
<dbReference type="HOGENOM" id="CLU_3261262_0_0_1"/>
<keyword evidence="2" id="KW-1185">Reference proteome</keyword>
<protein>
    <submittedName>
        <fullName evidence="1">Uncharacterized protein</fullName>
    </submittedName>
</protein>
<name>A0A0D9XHV0_9ORYZ</name>
<sequence>MEKEEVATTAMEAVACDETPVDWTVLGSAMAQQGKECWGGGG</sequence>
<reference evidence="1" key="3">
    <citation type="submission" date="2015-04" db="UniProtKB">
        <authorList>
            <consortium name="EnsemblPlants"/>
        </authorList>
    </citation>
    <scope>IDENTIFICATION</scope>
</reference>
<dbReference type="EnsemblPlants" id="LPERR10G01990.1">
    <property type="protein sequence ID" value="LPERR10G01990.1"/>
    <property type="gene ID" value="LPERR10G01990"/>
</dbReference>
<reference evidence="2" key="2">
    <citation type="submission" date="2013-12" db="EMBL/GenBank/DDBJ databases">
        <authorList>
            <person name="Yu Y."/>
            <person name="Lee S."/>
            <person name="de Baynast K."/>
            <person name="Wissotski M."/>
            <person name="Liu L."/>
            <person name="Talag J."/>
            <person name="Goicoechea J."/>
            <person name="Angelova A."/>
            <person name="Jetty R."/>
            <person name="Kudrna D."/>
            <person name="Golser W."/>
            <person name="Rivera L."/>
            <person name="Zhang J."/>
            <person name="Wing R."/>
        </authorList>
    </citation>
    <scope>NUCLEOTIDE SEQUENCE</scope>
</reference>
<reference evidence="1 2" key="1">
    <citation type="submission" date="2012-08" db="EMBL/GenBank/DDBJ databases">
        <title>Oryza genome evolution.</title>
        <authorList>
            <person name="Wing R.A."/>
        </authorList>
    </citation>
    <scope>NUCLEOTIDE SEQUENCE</scope>
</reference>
<dbReference type="Gramene" id="LPERR10G01990.1">
    <property type="protein sequence ID" value="LPERR10G01990.1"/>
    <property type="gene ID" value="LPERR10G01990"/>
</dbReference>
<dbReference type="AlphaFoldDB" id="A0A0D9XHV0"/>